<evidence type="ECO:0000256" key="3">
    <source>
        <dbReference type="ARBA" id="ARBA00012058"/>
    </source>
</evidence>
<dbReference type="InterPro" id="IPR036849">
    <property type="entry name" value="Enolase-like_C_sf"/>
</dbReference>
<feature type="binding site" evidence="12">
    <location>
        <position position="311"/>
    </location>
    <ligand>
        <name>substrate</name>
    </ligand>
</feature>
<evidence type="ECO:0000256" key="12">
    <source>
        <dbReference type="PIRSR" id="PIRSR001400-2"/>
    </source>
</evidence>
<dbReference type="GO" id="GO:0009986">
    <property type="term" value="C:cell surface"/>
    <property type="evidence" value="ECO:0007669"/>
    <property type="project" value="UniProtKB-SubCell"/>
</dbReference>
<evidence type="ECO:0000256" key="7">
    <source>
        <dbReference type="ARBA" id="ARBA00023152"/>
    </source>
</evidence>
<dbReference type="GO" id="GO:0000015">
    <property type="term" value="C:phosphopyruvate hydratase complex"/>
    <property type="evidence" value="ECO:0007669"/>
    <property type="project" value="InterPro"/>
</dbReference>
<evidence type="ECO:0000256" key="1">
    <source>
        <dbReference type="ARBA" id="ARBA00005031"/>
    </source>
</evidence>
<dbReference type="PANTHER" id="PTHR11902">
    <property type="entry name" value="ENOLASE"/>
    <property type="match status" value="1"/>
</dbReference>
<dbReference type="GO" id="GO:0000287">
    <property type="term" value="F:magnesium ion binding"/>
    <property type="evidence" value="ECO:0007669"/>
    <property type="project" value="UniProtKB-UniRule"/>
</dbReference>
<comment type="cofactor">
    <cofactor evidence="10">
        <name>Mg(2+)</name>
        <dbReference type="ChEBI" id="CHEBI:18420"/>
    </cofactor>
    <text evidence="10">Binds a second Mg(2+) ion via substrate during catalysis.</text>
</comment>
<dbReference type="Pfam" id="PF03952">
    <property type="entry name" value="Enolase_N"/>
    <property type="match status" value="1"/>
</dbReference>
<feature type="binding site" evidence="12">
    <location>
        <begin position="363"/>
        <end position="366"/>
    </location>
    <ligand>
        <name>substrate</name>
    </ligand>
</feature>
<feature type="binding site" evidence="12">
    <location>
        <position position="387"/>
    </location>
    <ligand>
        <name>substrate</name>
    </ligand>
</feature>
<dbReference type="Pfam" id="PF00113">
    <property type="entry name" value="Enolase_C"/>
    <property type="match status" value="1"/>
</dbReference>
<evidence type="ECO:0000256" key="13">
    <source>
        <dbReference type="PIRSR" id="PIRSR001400-3"/>
    </source>
</evidence>
<dbReference type="PROSITE" id="PS00164">
    <property type="entry name" value="ENOLASE"/>
    <property type="match status" value="1"/>
</dbReference>
<feature type="binding site" evidence="10">
    <location>
        <position position="162"/>
    </location>
    <ligand>
        <name>(2R)-2-phosphoglycerate</name>
        <dbReference type="ChEBI" id="CHEBI:58289"/>
    </ligand>
</feature>
<keyword evidence="7 10" id="KW-0324">Glycolysis</keyword>
<proteinExistence type="inferred from homology"/>
<organism evidence="16 17">
    <name type="scientific">Achromobacter veterisilvae</name>
    <dbReference type="NCBI Taxonomy" id="2069367"/>
    <lineage>
        <taxon>Bacteria</taxon>
        <taxon>Pseudomonadati</taxon>
        <taxon>Pseudomonadota</taxon>
        <taxon>Betaproteobacteria</taxon>
        <taxon>Burkholderiales</taxon>
        <taxon>Alcaligenaceae</taxon>
        <taxon>Achromobacter</taxon>
    </lineage>
</organism>
<comment type="cofactor">
    <cofactor evidence="13">
        <name>Mg(2+)</name>
        <dbReference type="ChEBI" id="CHEBI:18420"/>
    </cofactor>
    <text evidence="13">Mg(2+) is required for catalysis and for stabilizing the dimer.</text>
</comment>
<dbReference type="SUPFAM" id="SSF54826">
    <property type="entry name" value="Enolase N-terminal domain-like"/>
    <property type="match status" value="1"/>
</dbReference>
<dbReference type="InterPro" id="IPR020809">
    <property type="entry name" value="Enolase_CS"/>
</dbReference>
<gene>
    <name evidence="16" type="primary">eno_2</name>
    <name evidence="10" type="synonym">eno</name>
    <name evidence="16" type="ORF">AVE30378_04964</name>
</gene>
<feature type="binding site" evidence="10 13">
    <location>
        <position position="241"/>
    </location>
    <ligand>
        <name>Mg(2+)</name>
        <dbReference type="ChEBI" id="CHEBI:18420"/>
    </ligand>
</feature>
<feature type="domain" description="Enolase C-terminal TIM barrel" evidence="14">
    <location>
        <begin position="138"/>
        <end position="424"/>
    </location>
</feature>
<evidence type="ECO:0000256" key="2">
    <source>
        <dbReference type="ARBA" id="ARBA00009604"/>
    </source>
</evidence>
<dbReference type="GO" id="GO:0004634">
    <property type="term" value="F:phosphopyruvate hydratase activity"/>
    <property type="evidence" value="ECO:0007669"/>
    <property type="project" value="UniProtKB-UniRule"/>
</dbReference>
<dbReference type="InterPro" id="IPR020811">
    <property type="entry name" value="Enolase_N"/>
</dbReference>
<feature type="binding site" evidence="12">
    <location>
        <position position="154"/>
    </location>
    <ligand>
        <name>substrate</name>
    </ligand>
</feature>
<evidence type="ECO:0000256" key="10">
    <source>
        <dbReference type="HAMAP-Rule" id="MF_00318"/>
    </source>
</evidence>
<dbReference type="RefSeq" id="WP_129244741.1">
    <property type="nucleotide sequence ID" value="NZ_UFQC01000035.1"/>
</dbReference>
<dbReference type="UniPathway" id="UPA00109">
    <property type="reaction ID" value="UER00187"/>
</dbReference>
<dbReference type="PANTHER" id="PTHR11902:SF1">
    <property type="entry name" value="ENOLASE"/>
    <property type="match status" value="1"/>
</dbReference>
<feature type="binding site" evidence="10 13">
    <location>
        <position position="311"/>
    </location>
    <ligand>
        <name>Mg(2+)</name>
        <dbReference type="ChEBI" id="CHEBI:18420"/>
    </ligand>
</feature>
<comment type="catalytic activity">
    <reaction evidence="10">
        <text>(2R)-2-phosphoglycerate = phosphoenolpyruvate + H2O</text>
        <dbReference type="Rhea" id="RHEA:10164"/>
        <dbReference type="ChEBI" id="CHEBI:15377"/>
        <dbReference type="ChEBI" id="CHEBI:58289"/>
        <dbReference type="ChEBI" id="CHEBI:58702"/>
        <dbReference type="EC" id="4.2.1.11"/>
    </reaction>
</comment>
<dbReference type="AlphaFoldDB" id="A0A446CWF3"/>
<dbReference type="SMART" id="SM01193">
    <property type="entry name" value="Enolase_N"/>
    <property type="match status" value="1"/>
</dbReference>
<feature type="binding site" evidence="10">
    <location>
        <position position="365"/>
    </location>
    <ligand>
        <name>(2R)-2-phosphoglycerate</name>
        <dbReference type="ChEBI" id="CHEBI:58289"/>
    </ligand>
</feature>
<dbReference type="Gene3D" id="3.20.20.120">
    <property type="entry name" value="Enolase-like C-terminal domain"/>
    <property type="match status" value="1"/>
</dbReference>
<evidence type="ECO:0000256" key="5">
    <source>
        <dbReference type="ARBA" id="ARBA00022525"/>
    </source>
</evidence>
<dbReference type="SFLD" id="SFLDS00001">
    <property type="entry name" value="Enolase"/>
    <property type="match status" value="1"/>
</dbReference>
<feature type="binding site" evidence="12">
    <location>
        <position position="163"/>
    </location>
    <ligand>
        <name>substrate</name>
    </ligand>
</feature>
<feature type="binding site" evidence="10">
    <location>
        <position position="387"/>
    </location>
    <ligand>
        <name>(2R)-2-phosphoglycerate</name>
        <dbReference type="ChEBI" id="CHEBI:58289"/>
    </ligand>
</feature>
<dbReference type="SUPFAM" id="SSF51604">
    <property type="entry name" value="Enolase C-terminal domain-like"/>
    <property type="match status" value="1"/>
</dbReference>
<feature type="binding site" evidence="10">
    <location>
        <position position="336"/>
    </location>
    <ligand>
        <name>(2R)-2-phosphoglycerate</name>
        <dbReference type="ChEBI" id="CHEBI:58289"/>
    </ligand>
</feature>
<dbReference type="InterPro" id="IPR000941">
    <property type="entry name" value="Enolase"/>
</dbReference>
<comment type="pathway">
    <text evidence="1 10">Carbohydrate degradation; glycolysis; pyruvate from D-glyceraldehyde 3-phosphate: step 4/5.</text>
</comment>
<evidence type="ECO:0000256" key="8">
    <source>
        <dbReference type="ARBA" id="ARBA00023239"/>
    </source>
</evidence>
<comment type="function">
    <text evidence="9 10">Catalyzes the reversible conversion of 2-phosphoglycerate (2-PG) into phosphoenolpyruvate (PEP). It is essential for the degradation of carbohydrates via glycolysis.</text>
</comment>
<dbReference type="HAMAP" id="MF_00318">
    <property type="entry name" value="Enolase"/>
    <property type="match status" value="1"/>
</dbReference>
<feature type="domain" description="Enolase N-terminal" evidence="15">
    <location>
        <begin position="3"/>
        <end position="133"/>
    </location>
</feature>
<evidence type="ECO:0000256" key="9">
    <source>
        <dbReference type="ARBA" id="ARBA00045763"/>
    </source>
</evidence>
<dbReference type="CDD" id="cd03313">
    <property type="entry name" value="enolase"/>
    <property type="match status" value="1"/>
</dbReference>
<dbReference type="PRINTS" id="PR00148">
    <property type="entry name" value="ENOLASE"/>
</dbReference>
<dbReference type="OrthoDB" id="9804716at2"/>
<reference evidence="16 17" key="1">
    <citation type="submission" date="2018-07" db="EMBL/GenBank/DDBJ databases">
        <authorList>
            <person name="Peeters C."/>
        </authorList>
    </citation>
    <scope>NUCLEOTIDE SEQUENCE [LARGE SCALE GENOMIC DNA]</scope>
    <source>
        <strain evidence="16 17">LMG 30378</strain>
    </source>
</reference>
<evidence type="ECO:0000256" key="11">
    <source>
        <dbReference type="PIRSR" id="PIRSR001400-1"/>
    </source>
</evidence>
<keyword evidence="10" id="KW-0963">Cytoplasm</keyword>
<comment type="subcellular location">
    <subcellularLocation>
        <location evidence="10">Cytoplasm</location>
    </subcellularLocation>
    <subcellularLocation>
        <location evidence="10">Secreted</location>
    </subcellularLocation>
    <subcellularLocation>
        <location evidence="10">Cell surface</location>
    </subcellularLocation>
    <text evidence="10">Fractions of enolase are present in both the cytoplasm and on the cell surface.</text>
</comment>
<feature type="active site" description="Proton donor" evidence="10 11">
    <location>
        <position position="204"/>
    </location>
</feature>
<dbReference type="NCBIfam" id="TIGR01060">
    <property type="entry name" value="eno"/>
    <property type="match status" value="1"/>
</dbReference>
<keyword evidence="10 13" id="KW-0479">Metal-binding</keyword>
<dbReference type="SMART" id="SM01192">
    <property type="entry name" value="Enolase_C"/>
    <property type="match status" value="1"/>
</dbReference>
<sequence>MHITNIGAHEALDSRGNPTLEVEVELSDGASGVALVPSGASTGNREACERRDGNAERFRGRGVLDAARSVNTELRGLLLGTRADRQAELDQAMISLDGTENKRRIGANAILGVSLAAARAAASSLGVPLWRYLGGSQACVMPVPMINVLNGGAHADNPLDFQEFMILPVGAASFAEAVRMGAEVFHSLKEVLKRAGHAVNVGDEGGFAPDLRTAVEALDFLMDSIERAGFRPGQDIALGLDPAASEFHSPAGYLYAGQDRHLSSEEQVDYLAKLVRAYPIVSIEDGMAEDDPAGWQMLTARLGDRCQLVGDDVFCTNPALFQSGVEQGIGNAILVKINQIGTLTETQEVLRIAARHGYRAVISHRSGETEDTSISDLAVAGNGGFIKTGSMSRSDRTAKYNRLLRIEREIGAGAIYAGPLSFPRVIRPN</sequence>
<dbReference type="EMBL" id="UFQC01000035">
    <property type="protein sequence ID" value="SSW72171.1"/>
    <property type="molecule type" value="Genomic_DNA"/>
</dbReference>
<evidence type="ECO:0000259" key="15">
    <source>
        <dbReference type="SMART" id="SM01193"/>
    </source>
</evidence>
<dbReference type="SFLD" id="SFLDG00178">
    <property type="entry name" value="enolase"/>
    <property type="match status" value="1"/>
</dbReference>
<evidence type="ECO:0000256" key="6">
    <source>
        <dbReference type="ARBA" id="ARBA00022842"/>
    </source>
</evidence>
<comment type="similarity">
    <text evidence="2 10">Belongs to the enolase family.</text>
</comment>
<dbReference type="GO" id="GO:0006096">
    <property type="term" value="P:glycolytic process"/>
    <property type="evidence" value="ECO:0007669"/>
    <property type="project" value="UniProtKB-UniRule"/>
</dbReference>
<dbReference type="SFLD" id="SFLDF00002">
    <property type="entry name" value="enolase"/>
    <property type="match status" value="1"/>
</dbReference>
<keyword evidence="6 10" id="KW-0460">Magnesium</keyword>
<accession>A0A446CWF3</accession>
<keyword evidence="8 10" id="KW-0456">Lyase</keyword>
<dbReference type="InterPro" id="IPR020810">
    <property type="entry name" value="Enolase_C"/>
</dbReference>
<feature type="binding site" evidence="10 13">
    <location>
        <position position="284"/>
    </location>
    <ligand>
        <name>Mg(2+)</name>
        <dbReference type="ChEBI" id="CHEBI:18420"/>
    </ligand>
</feature>
<dbReference type="Gene3D" id="3.30.390.10">
    <property type="entry name" value="Enolase-like, N-terminal domain"/>
    <property type="match status" value="1"/>
</dbReference>
<dbReference type="Proteomes" id="UP000289465">
    <property type="component" value="Unassembled WGS sequence"/>
</dbReference>
<dbReference type="EC" id="4.2.1.11" evidence="3 10"/>
<evidence type="ECO:0000313" key="16">
    <source>
        <dbReference type="EMBL" id="SSW72171.1"/>
    </source>
</evidence>
<name>A0A446CWF3_9BURK</name>
<evidence type="ECO:0000259" key="14">
    <source>
        <dbReference type="SMART" id="SM01192"/>
    </source>
</evidence>
<feature type="active site" description="Proton acceptor" evidence="10 11">
    <location>
        <position position="336"/>
    </location>
</feature>
<evidence type="ECO:0000256" key="4">
    <source>
        <dbReference type="ARBA" id="ARBA00017068"/>
    </source>
</evidence>
<feature type="binding site" evidence="10">
    <location>
        <position position="366"/>
    </location>
    <ligand>
        <name>(2R)-2-phosphoglycerate</name>
        <dbReference type="ChEBI" id="CHEBI:58289"/>
    </ligand>
</feature>
<evidence type="ECO:0000313" key="17">
    <source>
        <dbReference type="Proteomes" id="UP000289465"/>
    </source>
</evidence>
<protein>
    <recommendedName>
        <fullName evidence="4 10">Enolase</fullName>
        <ecNumber evidence="3 10">4.2.1.11</ecNumber>
    </recommendedName>
    <alternativeName>
        <fullName evidence="10">2-phospho-D-glycerate hydro-lyase</fullName>
    </alternativeName>
    <alternativeName>
        <fullName evidence="10">2-phosphoglycerate dehydratase</fullName>
    </alternativeName>
</protein>
<dbReference type="InterPro" id="IPR029017">
    <property type="entry name" value="Enolase-like_N"/>
</dbReference>
<dbReference type="PIRSF" id="PIRSF001400">
    <property type="entry name" value="Enolase"/>
    <property type="match status" value="1"/>
</dbReference>
<dbReference type="GO" id="GO:0005576">
    <property type="term" value="C:extracellular region"/>
    <property type="evidence" value="ECO:0007669"/>
    <property type="project" value="UniProtKB-SubCell"/>
</dbReference>
<keyword evidence="5 10" id="KW-0964">Secreted</keyword>
<feature type="binding site" evidence="12">
    <location>
        <position position="284"/>
    </location>
    <ligand>
        <name>substrate</name>
    </ligand>
</feature>